<feature type="signal peptide" evidence="1">
    <location>
        <begin position="1"/>
        <end position="26"/>
    </location>
</feature>
<evidence type="ECO:0000313" key="3">
    <source>
        <dbReference type="Proteomes" id="UP000295719"/>
    </source>
</evidence>
<gene>
    <name evidence="2" type="ORF">EDC52_101311</name>
</gene>
<dbReference type="Proteomes" id="UP000295719">
    <property type="component" value="Unassembled WGS sequence"/>
</dbReference>
<comment type="caution">
    <text evidence="2">The sequence shown here is derived from an EMBL/GenBank/DDBJ whole genome shotgun (WGS) entry which is preliminary data.</text>
</comment>
<organism evidence="2 3">
    <name type="scientific">Biostraticola tofi</name>
    <dbReference type="NCBI Taxonomy" id="466109"/>
    <lineage>
        <taxon>Bacteria</taxon>
        <taxon>Pseudomonadati</taxon>
        <taxon>Pseudomonadota</taxon>
        <taxon>Gammaproteobacteria</taxon>
        <taxon>Enterobacterales</taxon>
        <taxon>Bruguierivoracaceae</taxon>
        <taxon>Biostraticola</taxon>
    </lineage>
</organism>
<dbReference type="EMBL" id="SMCR01000001">
    <property type="protein sequence ID" value="TCV99969.1"/>
    <property type="molecule type" value="Genomic_DNA"/>
</dbReference>
<keyword evidence="3" id="KW-1185">Reference proteome</keyword>
<sequence length="69" mass="7196">MTLSRSVLRVCSVLLVAGLLSSTTLAAAPGNTAPDQDKPQYPDAAAFPAYVEQLKAQALALGIRARVVE</sequence>
<protein>
    <submittedName>
        <fullName evidence="2">Uncharacterized protein</fullName>
    </submittedName>
</protein>
<evidence type="ECO:0000313" key="2">
    <source>
        <dbReference type="EMBL" id="TCV99969.1"/>
    </source>
</evidence>
<proteinExistence type="predicted"/>
<keyword evidence="1" id="KW-0732">Signal</keyword>
<name>A0A4R3Z7E1_9GAMM</name>
<feature type="chain" id="PRO_5021019234" evidence="1">
    <location>
        <begin position="27"/>
        <end position="69"/>
    </location>
</feature>
<reference evidence="2 3" key="1">
    <citation type="submission" date="2019-03" db="EMBL/GenBank/DDBJ databases">
        <title>Genomic Encyclopedia of Type Strains, Phase IV (KMG-IV): sequencing the most valuable type-strain genomes for metagenomic binning, comparative biology and taxonomic classification.</title>
        <authorList>
            <person name="Goeker M."/>
        </authorList>
    </citation>
    <scope>NUCLEOTIDE SEQUENCE [LARGE SCALE GENOMIC DNA]</scope>
    <source>
        <strain evidence="2 3">DSM 19580</strain>
    </source>
</reference>
<dbReference type="AlphaFoldDB" id="A0A4R3Z7E1"/>
<accession>A0A4R3Z7E1</accession>
<evidence type="ECO:0000256" key="1">
    <source>
        <dbReference type="SAM" id="SignalP"/>
    </source>
</evidence>